<feature type="domain" description="F-box/LRR-repeat protein 15/At3g58940/PEG3-like LRR" evidence="4">
    <location>
        <begin position="170"/>
        <end position="394"/>
    </location>
</feature>
<dbReference type="Gramene" id="AET6Gv20303500.2">
    <property type="protein sequence ID" value="AET6Gv20303500.2"/>
    <property type="gene ID" value="AET6Gv20303500"/>
</dbReference>
<dbReference type="Pfam" id="PF08387">
    <property type="entry name" value="FBD"/>
    <property type="match status" value="1"/>
</dbReference>
<dbReference type="InterPro" id="IPR036047">
    <property type="entry name" value="F-box-like_dom_sf"/>
</dbReference>
<reference evidence="5" key="5">
    <citation type="journal article" date="2021" name="G3 (Bethesda)">
        <title>Aegilops tauschii genome assembly Aet v5.0 features greater sequence contiguity and improved annotation.</title>
        <authorList>
            <person name="Wang L."/>
            <person name="Zhu T."/>
            <person name="Rodriguez J.C."/>
            <person name="Deal K.R."/>
            <person name="Dubcovsky J."/>
            <person name="McGuire P.E."/>
            <person name="Lux T."/>
            <person name="Spannagl M."/>
            <person name="Mayer K.F.X."/>
            <person name="Baldrich P."/>
            <person name="Meyers B.C."/>
            <person name="Huo N."/>
            <person name="Gu Y.Q."/>
            <person name="Zhou H."/>
            <person name="Devos K.M."/>
            <person name="Bennetzen J.L."/>
            <person name="Unver T."/>
            <person name="Budak H."/>
            <person name="Gulick P.J."/>
            <person name="Galiba G."/>
            <person name="Kalapos B."/>
            <person name="Nelson D.R."/>
            <person name="Li P."/>
            <person name="You F.M."/>
            <person name="Luo M.C."/>
            <person name="Dvorak J."/>
        </authorList>
    </citation>
    <scope>NUCLEOTIDE SEQUENCE [LARGE SCALE GENOMIC DNA]</scope>
    <source>
        <strain evidence="5">cv. AL8/78</strain>
    </source>
</reference>
<keyword evidence="6" id="KW-1185">Reference proteome</keyword>
<dbReference type="AlphaFoldDB" id="A0A453NB72"/>
<dbReference type="CDD" id="cd22160">
    <property type="entry name" value="F-box_AtFBL13-like"/>
    <property type="match status" value="1"/>
</dbReference>
<dbReference type="SUPFAM" id="SSF81383">
    <property type="entry name" value="F-box domain"/>
    <property type="match status" value="1"/>
</dbReference>
<reference evidence="6" key="1">
    <citation type="journal article" date="2014" name="Science">
        <title>Ancient hybridizations among the ancestral genomes of bread wheat.</title>
        <authorList>
            <consortium name="International Wheat Genome Sequencing Consortium,"/>
            <person name="Marcussen T."/>
            <person name="Sandve S.R."/>
            <person name="Heier L."/>
            <person name="Spannagl M."/>
            <person name="Pfeifer M."/>
            <person name="Jakobsen K.S."/>
            <person name="Wulff B.B."/>
            <person name="Steuernagel B."/>
            <person name="Mayer K.F."/>
            <person name="Olsen O.A."/>
        </authorList>
    </citation>
    <scope>NUCLEOTIDE SEQUENCE [LARGE SCALE GENOMIC DNA]</scope>
    <source>
        <strain evidence="6">cv. AL8/78</strain>
    </source>
</reference>
<dbReference type="Pfam" id="PF24758">
    <property type="entry name" value="LRR_At5g56370"/>
    <property type="match status" value="1"/>
</dbReference>
<dbReference type="InterPro" id="IPR055302">
    <property type="entry name" value="F-box_dom-containing"/>
</dbReference>
<dbReference type="InterPro" id="IPR006566">
    <property type="entry name" value="FBD"/>
</dbReference>
<name>A0A453NB72_AEGTS</name>
<dbReference type="PANTHER" id="PTHR32141:SF45">
    <property type="entry name" value="OS07G0285200 PROTEIN"/>
    <property type="match status" value="1"/>
</dbReference>
<dbReference type="InterPro" id="IPR053781">
    <property type="entry name" value="F-box_AtFBL13-like"/>
</dbReference>
<evidence type="ECO:0000259" key="4">
    <source>
        <dbReference type="Pfam" id="PF24758"/>
    </source>
</evidence>
<evidence type="ECO:0000259" key="2">
    <source>
        <dbReference type="Pfam" id="PF00646"/>
    </source>
</evidence>
<feature type="region of interest" description="Disordered" evidence="1">
    <location>
        <begin position="29"/>
        <end position="69"/>
    </location>
</feature>
<organism evidence="5 6">
    <name type="scientific">Aegilops tauschii subsp. strangulata</name>
    <name type="common">Goatgrass</name>
    <dbReference type="NCBI Taxonomy" id="200361"/>
    <lineage>
        <taxon>Eukaryota</taxon>
        <taxon>Viridiplantae</taxon>
        <taxon>Streptophyta</taxon>
        <taxon>Embryophyta</taxon>
        <taxon>Tracheophyta</taxon>
        <taxon>Spermatophyta</taxon>
        <taxon>Magnoliopsida</taxon>
        <taxon>Liliopsida</taxon>
        <taxon>Poales</taxon>
        <taxon>Poaceae</taxon>
        <taxon>BOP clade</taxon>
        <taxon>Pooideae</taxon>
        <taxon>Triticodae</taxon>
        <taxon>Triticeae</taxon>
        <taxon>Triticinae</taxon>
        <taxon>Aegilops</taxon>
    </lineage>
</organism>
<feature type="domain" description="F-box" evidence="2">
    <location>
        <begin position="79"/>
        <end position="119"/>
    </location>
</feature>
<feature type="domain" description="FBD" evidence="3">
    <location>
        <begin position="413"/>
        <end position="457"/>
    </location>
</feature>
<reference evidence="5" key="3">
    <citation type="journal article" date="2017" name="Nature">
        <title>Genome sequence of the progenitor of the wheat D genome Aegilops tauschii.</title>
        <authorList>
            <person name="Luo M.C."/>
            <person name="Gu Y.Q."/>
            <person name="Puiu D."/>
            <person name="Wang H."/>
            <person name="Twardziok S.O."/>
            <person name="Deal K.R."/>
            <person name="Huo N."/>
            <person name="Zhu T."/>
            <person name="Wang L."/>
            <person name="Wang Y."/>
            <person name="McGuire P.E."/>
            <person name="Liu S."/>
            <person name="Long H."/>
            <person name="Ramasamy R.K."/>
            <person name="Rodriguez J.C."/>
            <person name="Van S.L."/>
            <person name="Yuan L."/>
            <person name="Wang Z."/>
            <person name="Xia Z."/>
            <person name="Xiao L."/>
            <person name="Anderson O.D."/>
            <person name="Ouyang S."/>
            <person name="Liang Y."/>
            <person name="Zimin A.V."/>
            <person name="Pertea G."/>
            <person name="Qi P."/>
            <person name="Bennetzen J.L."/>
            <person name="Dai X."/>
            <person name="Dawson M.W."/>
            <person name="Muller H.G."/>
            <person name="Kugler K."/>
            <person name="Rivarola-Duarte L."/>
            <person name="Spannagl M."/>
            <person name="Mayer K.F.X."/>
            <person name="Lu F.H."/>
            <person name="Bevan M.W."/>
            <person name="Leroy P."/>
            <person name="Li P."/>
            <person name="You F.M."/>
            <person name="Sun Q."/>
            <person name="Liu Z."/>
            <person name="Lyons E."/>
            <person name="Wicker T."/>
            <person name="Salzberg S.L."/>
            <person name="Devos K.M."/>
            <person name="Dvorak J."/>
        </authorList>
    </citation>
    <scope>NUCLEOTIDE SEQUENCE [LARGE SCALE GENOMIC DNA]</scope>
    <source>
        <strain evidence="5">cv. AL8/78</strain>
    </source>
</reference>
<protein>
    <recommendedName>
        <fullName evidence="7">FBD domain-containing protein</fullName>
    </recommendedName>
</protein>
<evidence type="ECO:0000313" key="6">
    <source>
        <dbReference type="Proteomes" id="UP000015105"/>
    </source>
</evidence>
<proteinExistence type="predicted"/>
<dbReference type="EnsemblPlants" id="AET6Gv20303500.2">
    <property type="protein sequence ID" value="AET6Gv20303500.2"/>
    <property type="gene ID" value="AET6Gv20303500"/>
</dbReference>
<dbReference type="Proteomes" id="UP000015105">
    <property type="component" value="Chromosome 6D"/>
</dbReference>
<evidence type="ECO:0000256" key="1">
    <source>
        <dbReference type="SAM" id="MobiDB-lite"/>
    </source>
</evidence>
<reference evidence="6" key="2">
    <citation type="journal article" date="2017" name="Nat. Plants">
        <title>The Aegilops tauschii genome reveals multiple impacts of transposons.</title>
        <authorList>
            <person name="Zhao G."/>
            <person name="Zou C."/>
            <person name="Li K."/>
            <person name="Wang K."/>
            <person name="Li T."/>
            <person name="Gao L."/>
            <person name="Zhang X."/>
            <person name="Wang H."/>
            <person name="Yang Z."/>
            <person name="Liu X."/>
            <person name="Jiang W."/>
            <person name="Mao L."/>
            <person name="Kong X."/>
            <person name="Jiao Y."/>
            <person name="Jia J."/>
        </authorList>
    </citation>
    <scope>NUCLEOTIDE SEQUENCE [LARGE SCALE GENOMIC DNA]</scope>
    <source>
        <strain evidence="6">cv. AL8/78</strain>
    </source>
</reference>
<evidence type="ECO:0008006" key="7">
    <source>
        <dbReference type="Google" id="ProtNLM"/>
    </source>
</evidence>
<sequence length="528" mass="59767">MLWQCDRANRRLLLAMLQVNASLRHHCPNPRSPLPPAMEKAAPTAVARKRESDGIAGSRPRNRARGGNYDGNWVAEDPISRLPDAILGTIISLLPTKDGERTQALSRRWHHLWCSAPLHLQANSSLCSSLRWRPTIINRILSDHPGPARRFHFPFIQFTPGDIDSRRTELDGWCQSRALDGLQELNIYYGRWSREPPHISFLLPTSALRFAPTLLVLKIGSCNFPSEISPSLSFPLLKQLILRCVSISEDVFDQVLSGCRALESLQLWDILTARRLHIRSLTLRSIGSRARSACTQELVIEDAPCLERFVSLYPPDISFETIRVIGAPKLKILGLFSPCVSTLQIATLVVKGMSPVSLANSICTVKVLALYSSGSQLNAVLNILRCFPRLEKLYFTLKKHPKMDMKNVHLCDPLDPIECLAIHLKKLVFENYKGRHQDADFAKFFILTAKVLKEIKISSPKGNDIKWVDDQHKLLQVEDRASRDAGPEFRNQLFGCHFNQNFCCYVWRRSCFGLILLEFSKIISSKDC</sequence>
<dbReference type="SUPFAM" id="SSF52047">
    <property type="entry name" value="RNI-like"/>
    <property type="match status" value="1"/>
</dbReference>
<dbReference type="Gene3D" id="1.20.1280.50">
    <property type="match status" value="1"/>
</dbReference>
<evidence type="ECO:0000259" key="3">
    <source>
        <dbReference type="Pfam" id="PF08387"/>
    </source>
</evidence>
<dbReference type="InterPro" id="IPR055411">
    <property type="entry name" value="LRR_FXL15/At3g58940/PEG3-like"/>
</dbReference>
<dbReference type="Gene3D" id="3.80.10.10">
    <property type="entry name" value="Ribonuclease Inhibitor"/>
    <property type="match status" value="1"/>
</dbReference>
<evidence type="ECO:0000313" key="5">
    <source>
        <dbReference type="EnsemblPlants" id="AET6Gv20303500.2"/>
    </source>
</evidence>
<dbReference type="STRING" id="200361.A0A453NB72"/>
<dbReference type="Pfam" id="PF00646">
    <property type="entry name" value="F-box"/>
    <property type="match status" value="1"/>
</dbReference>
<accession>A0A453NB72</accession>
<dbReference type="InterPro" id="IPR032675">
    <property type="entry name" value="LRR_dom_sf"/>
</dbReference>
<reference evidence="5" key="4">
    <citation type="submission" date="2019-03" db="UniProtKB">
        <authorList>
            <consortium name="EnsemblPlants"/>
        </authorList>
    </citation>
    <scope>IDENTIFICATION</scope>
</reference>
<dbReference type="PANTHER" id="PTHR32141">
    <property type="match status" value="1"/>
</dbReference>
<dbReference type="InterPro" id="IPR001810">
    <property type="entry name" value="F-box_dom"/>
</dbReference>